<dbReference type="PANTHER" id="PTHR46268">
    <property type="entry name" value="STRESS RESPONSE PROTEIN NHAX"/>
    <property type="match status" value="1"/>
</dbReference>
<dbReference type="CDD" id="cd00293">
    <property type="entry name" value="USP-like"/>
    <property type="match status" value="1"/>
</dbReference>
<dbReference type="RefSeq" id="WP_014985144.1">
    <property type="nucleotide sequence ID" value="NC_018681.1"/>
</dbReference>
<dbReference type="KEGG" id="nbr:O3I_021650"/>
<name>K0EZ25_NOCB7</name>
<evidence type="ECO:0000313" key="3">
    <source>
        <dbReference type="EMBL" id="AFU02289.1"/>
    </source>
</evidence>
<dbReference type="SUPFAM" id="SSF52402">
    <property type="entry name" value="Adenine nucleotide alpha hydrolases-like"/>
    <property type="match status" value="1"/>
</dbReference>
<comment type="similarity">
    <text evidence="1">Belongs to the universal stress protein A family.</text>
</comment>
<feature type="domain" description="UspA" evidence="2">
    <location>
        <begin position="8"/>
        <end position="141"/>
    </location>
</feature>
<evidence type="ECO:0000313" key="4">
    <source>
        <dbReference type="Proteomes" id="UP000006304"/>
    </source>
</evidence>
<reference evidence="3 4" key="1">
    <citation type="journal article" date="2012" name="J. Bacteriol.">
        <title>Complete genome sequence of Nocardia brasiliensis HUJEG-1.</title>
        <authorList>
            <person name="Vera-Cabrera L."/>
            <person name="Ortiz-Lopez R."/>
            <person name="Elizondo-Gonzalez R."/>
            <person name="Perez-Maya A.A."/>
            <person name="Ocampo-Candiani J."/>
        </authorList>
    </citation>
    <scope>NUCLEOTIDE SEQUENCE [LARGE SCALE GENOMIC DNA]</scope>
    <source>
        <strain evidence="4">ATCC 700358</strain>
    </source>
</reference>
<dbReference type="Gene3D" id="3.40.50.12370">
    <property type="match status" value="1"/>
</dbReference>
<dbReference type="AlphaFoldDB" id="K0EZ25"/>
<dbReference type="HOGENOM" id="CLU_121390_1_0_11"/>
<dbReference type="PANTHER" id="PTHR46268:SF6">
    <property type="entry name" value="UNIVERSAL STRESS PROTEIN UP12"/>
    <property type="match status" value="1"/>
</dbReference>
<keyword evidence="4" id="KW-1185">Reference proteome</keyword>
<protein>
    <submittedName>
        <fullName evidence="3">Universal stress protein UspA-like protein</fullName>
    </submittedName>
</protein>
<dbReference type="eggNOG" id="COG0589">
    <property type="taxonomic scope" value="Bacteria"/>
</dbReference>
<evidence type="ECO:0000256" key="1">
    <source>
        <dbReference type="ARBA" id="ARBA00008791"/>
    </source>
</evidence>
<dbReference type="InterPro" id="IPR006016">
    <property type="entry name" value="UspA"/>
</dbReference>
<dbReference type="EMBL" id="CP003876">
    <property type="protein sequence ID" value="AFU02289.1"/>
    <property type="molecule type" value="Genomic_DNA"/>
</dbReference>
<accession>K0EZ25</accession>
<gene>
    <name evidence="3" type="ORF">O3I_021650</name>
</gene>
<organism evidence="3 4">
    <name type="scientific">Nocardia brasiliensis (strain ATCC 700358 / HUJEG-1)</name>
    <dbReference type="NCBI Taxonomy" id="1133849"/>
    <lineage>
        <taxon>Bacteria</taxon>
        <taxon>Bacillati</taxon>
        <taxon>Actinomycetota</taxon>
        <taxon>Actinomycetes</taxon>
        <taxon>Mycobacteriales</taxon>
        <taxon>Nocardiaceae</taxon>
        <taxon>Nocardia</taxon>
    </lineage>
</organism>
<sequence length="147" mass="16169">MSHRATAIVVGLAERPSAFAALDAAAGLARDLADELHVVHAVDLGDYPVDPDIDDWERRADAKQATVRARAAAVLHDYRSIEWTYHARRGAPERVLLAVAHSVDARMIVIGSHPHSFLGYHYSGSVSRALLRQHEYPILLVSERSST</sequence>
<evidence type="ECO:0000259" key="2">
    <source>
        <dbReference type="Pfam" id="PF00582"/>
    </source>
</evidence>
<proteinExistence type="inferred from homology"/>
<dbReference type="Pfam" id="PF00582">
    <property type="entry name" value="Usp"/>
    <property type="match status" value="1"/>
</dbReference>
<dbReference type="Proteomes" id="UP000006304">
    <property type="component" value="Chromosome"/>
</dbReference>